<evidence type="ECO:0000313" key="3">
    <source>
        <dbReference type="EMBL" id="SHK02260.1"/>
    </source>
</evidence>
<dbReference type="InterPro" id="IPR015943">
    <property type="entry name" value="WD40/YVTN_repeat-like_dom_sf"/>
</dbReference>
<dbReference type="PANTHER" id="PTHR34512">
    <property type="entry name" value="CELL SURFACE PROTEIN"/>
    <property type="match status" value="1"/>
</dbReference>
<feature type="domain" description="Pyrrolo-quinoline quinone repeat" evidence="2">
    <location>
        <begin position="83"/>
        <end position="326"/>
    </location>
</feature>
<dbReference type="InterPro" id="IPR011047">
    <property type="entry name" value="Quinoprotein_ADH-like_sf"/>
</dbReference>
<evidence type="ECO:0000313" key="4">
    <source>
        <dbReference type="Proteomes" id="UP000184050"/>
    </source>
</evidence>
<dbReference type="OrthoDB" id="1091598at2"/>
<dbReference type="InterPro" id="IPR018391">
    <property type="entry name" value="PQQ_b-propeller_rpt"/>
</dbReference>
<proteinExistence type="predicted"/>
<dbReference type="SUPFAM" id="SSF50998">
    <property type="entry name" value="Quinoprotein alcohol dehydrogenase-like"/>
    <property type="match status" value="1"/>
</dbReference>
<dbReference type="Pfam" id="PF13360">
    <property type="entry name" value="PQQ_2"/>
    <property type="match status" value="1"/>
</dbReference>
<dbReference type="STRING" id="1168035.SAMN05444280_1514"/>
<dbReference type="AlphaFoldDB" id="A0A1M6P2W6"/>
<dbReference type="PANTHER" id="PTHR34512:SF30">
    <property type="entry name" value="OUTER MEMBRANE PROTEIN ASSEMBLY FACTOR BAMB"/>
    <property type="match status" value="1"/>
</dbReference>
<sequence length="404" mass="44549">MAKKAFFLFILLGFTGIALFAQTPTKWRGPNGNGVYNETGLLKQWPESGPEIIWHFDGLGEGHSSPAFANGLIYLSGMEDQTGYIYAISPAGELQLKVPYGEEFHESYPGSRSTPVIAGDLLYIYSGHGVLTCMTAADGEVKWRKDVFNDFDGENIRWGVTETPVVNGDVIYITPGGKTNNVIALNRHNGNLIWSSPAKGELSAYCTPLLVELPSRKLLVTHTADHIIGLDAEDGEMLWSHPQTNRWQVHANTPIYHDGGLFCFSGYGQGGVKLELNADGSSVEKAWTNEHLDSRIGGMVMVDGYLYGSGDNSREWRCVDWETGEEKYASNEIGKGVIIYADGMLYCYSDRGELGLAEATPEGFNLKSKTRVDLGSGQHWSHPVIRDGRLYLRHGNTLIAYKIK</sequence>
<dbReference type="RefSeq" id="WP_073173844.1">
    <property type="nucleotide sequence ID" value="NZ_FQZE01000051.1"/>
</dbReference>
<name>A0A1M6P2W6_9BACT</name>
<protein>
    <submittedName>
        <fullName evidence="3">Outer membrane protein assembly factor BamB, contains PQQ-like beta-propeller repeat</fullName>
    </submittedName>
</protein>
<dbReference type="EMBL" id="FQZE01000051">
    <property type="protein sequence ID" value="SHK02260.1"/>
    <property type="molecule type" value="Genomic_DNA"/>
</dbReference>
<keyword evidence="4" id="KW-1185">Reference proteome</keyword>
<keyword evidence="1" id="KW-0732">Signal</keyword>
<gene>
    <name evidence="3" type="ORF">SAMN05444280_1514</name>
</gene>
<dbReference type="Proteomes" id="UP000184050">
    <property type="component" value="Unassembled WGS sequence"/>
</dbReference>
<dbReference type="SMART" id="SM00564">
    <property type="entry name" value="PQQ"/>
    <property type="match status" value="4"/>
</dbReference>
<evidence type="ECO:0000256" key="1">
    <source>
        <dbReference type="SAM" id="SignalP"/>
    </source>
</evidence>
<organism evidence="3 4">
    <name type="scientific">Tangfeifania diversioriginum</name>
    <dbReference type="NCBI Taxonomy" id="1168035"/>
    <lineage>
        <taxon>Bacteria</taxon>
        <taxon>Pseudomonadati</taxon>
        <taxon>Bacteroidota</taxon>
        <taxon>Bacteroidia</taxon>
        <taxon>Marinilabiliales</taxon>
        <taxon>Prolixibacteraceae</taxon>
        <taxon>Tangfeifania</taxon>
    </lineage>
</organism>
<feature type="signal peptide" evidence="1">
    <location>
        <begin position="1"/>
        <end position="20"/>
    </location>
</feature>
<accession>A0A1M6P2W6</accession>
<feature type="chain" id="PRO_5013133329" evidence="1">
    <location>
        <begin position="21"/>
        <end position="404"/>
    </location>
</feature>
<dbReference type="InterPro" id="IPR002372">
    <property type="entry name" value="PQQ_rpt_dom"/>
</dbReference>
<evidence type="ECO:0000259" key="2">
    <source>
        <dbReference type="Pfam" id="PF13360"/>
    </source>
</evidence>
<dbReference type="Gene3D" id="2.130.10.10">
    <property type="entry name" value="YVTN repeat-like/Quinoprotein amine dehydrogenase"/>
    <property type="match status" value="2"/>
</dbReference>
<reference evidence="3 4" key="1">
    <citation type="submission" date="2016-11" db="EMBL/GenBank/DDBJ databases">
        <authorList>
            <person name="Jaros S."/>
            <person name="Januszkiewicz K."/>
            <person name="Wedrychowicz H."/>
        </authorList>
    </citation>
    <scope>NUCLEOTIDE SEQUENCE [LARGE SCALE GENOMIC DNA]</scope>
    <source>
        <strain evidence="3 4">DSM 27063</strain>
    </source>
</reference>